<dbReference type="Proteomes" id="UP000278475">
    <property type="component" value="Unassembled WGS sequence"/>
</dbReference>
<evidence type="ECO:0000259" key="6">
    <source>
        <dbReference type="PROSITE" id="PS50126"/>
    </source>
</evidence>
<dbReference type="Pfam" id="PF15985">
    <property type="entry name" value="KH_6"/>
    <property type="match status" value="1"/>
</dbReference>
<keyword evidence="4 5" id="KW-0694">RNA-binding</keyword>
<dbReference type="Gene3D" id="3.30.1370.10">
    <property type="entry name" value="K Homology domain, type 1"/>
    <property type="match status" value="1"/>
</dbReference>
<feature type="domain" description="S1 motif" evidence="6">
    <location>
        <begin position="64"/>
        <end position="136"/>
    </location>
</feature>
<evidence type="ECO:0000256" key="2">
    <source>
        <dbReference type="ARBA" id="ARBA00022490"/>
    </source>
</evidence>
<accession>A0A497EU11</accession>
<dbReference type="InterPro" id="IPR036612">
    <property type="entry name" value="KH_dom_type_1_sf"/>
</dbReference>
<dbReference type="Gene3D" id="2.40.50.100">
    <property type="match status" value="1"/>
</dbReference>
<dbReference type="InterPro" id="IPR004088">
    <property type="entry name" value="KH_dom_type_1"/>
</dbReference>
<dbReference type="PANTHER" id="PTHR21321">
    <property type="entry name" value="PNAS-3 RELATED"/>
    <property type="match status" value="1"/>
</dbReference>
<comment type="subunit">
    <text evidence="5">Component of the archaeal exosome complex. Forms a trimer of Rrp4 and/or Csl4 subunits. The trimer associates with an hexameric ring-like arrangement composed of 3 Rrp41-Rrp42 heterodimers.</text>
</comment>
<dbReference type="GO" id="GO:0071034">
    <property type="term" value="P:CUT catabolic process"/>
    <property type="evidence" value="ECO:0007669"/>
    <property type="project" value="TreeGrafter"/>
</dbReference>
<dbReference type="CDD" id="cd05789">
    <property type="entry name" value="S1_Rrp4"/>
    <property type="match status" value="1"/>
</dbReference>
<dbReference type="GO" id="GO:0000467">
    <property type="term" value="P:exonucleolytic trimming to generate mature 3'-end of 5.8S rRNA from tricistronic rRNA transcript (SSU-rRNA, 5.8S rRNA, LSU-rRNA)"/>
    <property type="evidence" value="ECO:0007669"/>
    <property type="project" value="TreeGrafter"/>
</dbReference>
<dbReference type="GO" id="GO:0008143">
    <property type="term" value="F:poly(A) binding"/>
    <property type="evidence" value="ECO:0007669"/>
    <property type="project" value="InterPro"/>
</dbReference>
<sequence length="230" mass="25330">MTIFFTPKQVVAPGDLLAEGDYQAGENVYRDGKRLYASAIGLAELKNKAVSVVSLRGRYMPKQGDLVIGNVIDVSLTSWLVDINAPYNAVLFASEFLSKPINPAKEDIRKHLDVGEMIVAKILAFDRTKDPALTAKGRGLGKIKKGIVLEVDVTRIPRIIGRKGSMINMLKKETGCQITIGQNGRIWIRGKTPEDEAIAANAIKKIEREAHISGLTDRVRAYILQMRSKS</sequence>
<comment type="similarity">
    <text evidence="1 5">Belongs to the RRP4 family.</text>
</comment>
<dbReference type="PROSITE" id="PS50084">
    <property type="entry name" value="KH_TYPE_1"/>
    <property type="match status" value="1"/>
</dbReference>
<dbReference type="InterPro" id="IPR012340">
    <property type="entry name" value="NA-bd_OB-fold"/>
</dbReference>
<evidence type="ECO:0000313" key="9">
    <source>
        <dbReference type="Proteomes" id="UP000272051"/>
    </source>
</evidence>
<evidence type="ECO:0000256" key="3">
    <source>
        <dbReference type="ARBA" id="ARBA00022835"/>
    </source>
</evidence>
<dbReference type="HAMAP" id="MF_00623">
    <property type="entry name" value="Exosome_Rrp4"/>
    <property type="match status" value="1"/>
</dbReference>
<dbReference type="NCBIfam" id="NF003181">
    <property type="entry name" value="PRK04163.1-1"/>
    <property type="match status" value="1"/>
</dbReference>
<protein>
    <recommendedName>
        <fullName evidence="5">Exosome complex component Rrp4</fullName>
    </recommendedName>
</protein>
<dbReference type="AlphaFoldDB" id="A0A497EU11"/>
<dbReference type="GO" id="GO:0034475">
    <property type="term" value="P:U4 snRNA 3'-end processing"/>
    <property type="evidence" value="ECO:0007669"/>
    <property type="project" value="TreeGrafter"/>
</dbReference>
<comment type="caution">
    <text evidence="7">The sequence shown here is derived from an EMBL/GenBank/DDBJ whole genome shotgun (WGS) entry which is preliminary data.</text>
</comment>
<dbReference type="EMBL" id="QMQV01000003">
    <property type="protein sequence ID" value="RLE50609.1"/>
    <property type="molecule type" value="Genomic_DNA"/>
</dbReference>
<name>A0A497EU11_9CREN</name>
<evidence type="ECO:0000313" key="8">
    <source>
        <dbReference type="EMBL" id="RLE51997.1"/>
    </source>
</evidence>
<dbReference type="Proteomes" id="UP000272051">
    <property type="component" value="Unassembled WGS sequence"/>
</dbReference>
<dbReference type="Gene3D" id="2.40.50.140">
    <property type="entry name" value="Nucleic acid-binding proteins"/>
    <property type="match status" value="1"/>
</dbReference>
<dbReference type="GO" id="GO:0071051">
    <property type="term" value="P:poly(A)-dependent snoRNA 3'-end processing"/>
    <property type="evidence" value="ECO:0007669"/>
    <property type="project" value="TreeGrafter"/>
</dbReference>
<evidence type="ECO:0000256" key="4">
    <source>
        <dbReference type="ARBA" id="ARBA00022884"/>
    </source>
</evidence>
<organism evidence="7 10">
    <name type="scientific">Thermoproteota archaeon</name>
    <dbReference type="NCBI Taxonomy" id="2056631"/>
    <lineage>
        <taxon>Archaea</taxon>
        <taxon>Thermoproteota</taxon>
    </lineage>
</organism>
<dbReference type="GO" id="GO:0005737">
    <property type="term" value="C:cytoplasm"/>
    <property type="evidence" value="ECO:0007669"/>
    <property type="project" value="UniProtKB-SubCell"/>
</dbReference>
<reference evidence="9 10" key="1">
    <citation type="submission" date="2018-06" db="EMBL/GenBank/DDBJ databases">
        <title>Extensive metabolic versatility and redundancy in microbially diverse, dynamic hydrothermal sediments.</title>
        <authorList>
            <person name="Dombrowski N."/>
            <person name="Teske A."/>
            <person name="Baker B.J."/>
        </authorList>
    </citation>
    <scope>NUCLEOTIDE SEQUENCE [LARGE SCALE GENOMIC DNA]</scope>
    <source>
        <strain evidence="8">B34_G17</strain>
        <strain evidence="7">B66_G16</strain>
    </source>
</reference>
<dbReference type="PANTHER" id="PTHR21321:SF4">
    <property type="entry name" value="EXOSOME COMPLEX COMPONENT RRP4"/>
    <property type="match status" value="1"/>
</dbReference>
<proteinExistence type="inferred from homology"/>
<comment type="subcellular location">
    <subcellularLocation>
        <location evidence="5">Cytoplasm</location>
    </subcellularLocation>
</comment>
<dbReference type="EMBL" id="QMQX01000074">
    <property type="protein sequence ID" value="RLE51997.1"/>
    <property type="molecule type" value="Genomic_DNA"/>
</dbReference>
<evidence type="ECO:0000256" key="1">
    <source>
        <dbReference type="ARBA" id="ARBA00009155"/>
    </source>
</evidence>
<dbReference type="InterPro" id="IPR048565">
    <property type="entry name" value="S1_RRP4"/>
</dbReference>
<dbReference type="PROSITE" id="PS50126">
    <property type="entry name" value="S1"/>
    <property type="match status" value="1"/>
</dbReference>
<comment type="function">
    <text evidence="5">Non-catalytic component of the exosome, which is a complex involved in RNA degradation. Increases the RNA binding and the efficiency of RNA degradation. Confers strong poly(A) specificity to the exosome.</text>
</comment>
<evidence type="ECO:0000313" key="10">
    <source>
        <dbReference type="Proteomes" id="UP000278475"/>
    </source>
</evidence>
<evidence type="ECO:0000256" key="5">
    <source>
        <dbReference type="HAMAP-Rule" id="MF_00623"/>
    </source>
</evidence>
<gene>
    <name evidence="5" type="primary">rrp4</name>
    <name evidence="7" type="ORF">DRJ31_00835</name>
    <name evidence="8" type="ORF">DRJ33_04785</name>
</gene>
<dbReference type="InterPro" id="IPR026699">
    <property type="entry name" value="Exosome_RNA_bind1/RRP40/RRP4"/>
</dbReference>
<dbReference type="Pfam" id="PF22625">
    <property type="entry name" value="ECR1_N_2"/>
    <property type="match status" value="1"/>
</dbReference>
<dbReference type="GO" id="GO:0000178">
    <property type="term" value="C:exosome (RNase complex)"/>
    <property type="evidence" value="ECO:0007669"/>
    <property type="project" value="UniProtKB-KW"/>
</dbReference>
<dbReference type="Pfam" id="PF21266">
    <property type="entry name" value="S1_RRP4"/>
    <property type="match status" value="1"/>
</dbReference>
<keyword evidence="3 5" id="KW-0271">Exosome</keyword>
<dbReference type="SMART" id="SM00316">
    <property type="entry name" value="S1"/>
    <property type="match status" value="1"/>
</dbReference>
<dbReference type="InterPro" id="IPR004087">
    <property type="entry name" value="KH_dom"/>
</dbReference>
<dbReference type="SUPFAM" id="SSF50249">
    <property type="entry name" value="Nucleic acid-binding proteins"/>
    <property type="match status" value="1"/>
</dbReference>
<dbReference type="InterPro" id="IPR054371">
    <property type="entry name" value="RRP4_N"/>
</dbReference>
<evidence type="ECO:0000313" key="7">
    <source>
        <dbReference type="EMBL" id="RLE50609.1"/>
    </source>
</evidence>
<dbReference type="SUPFAM" id="SSF110324">
    <property type="entry name" value="Ribosomal L27 protein-like"/>
    <property type="match status" value="1"/>
</dbReference>
<keyword evidence="2 5" id="KW-0963">Cytoplasm</keyword>
<dbReference type="InterPro" id="IPR023474">
    <property type="entry name" value="Rrp4"/>
</dbReference>
<dbReference type="SUPFAM" id="SSF54791">
    <property type="entry name" value="Eukaryotic type KH-domain (KH-domain type I)"/>
    <property type="match status" value="1"/>
</dbReference>
<dbReference type="CDD" id="cd22524">
    <property type="entry name" value="KH-I_Rrp4_prokar"/>
    <property type="match status" value="1"/>
</dbReference>
<dbReference type="InterPro" id="IPR003029">
    <property type="entry name" value="S1_domain"/>
</dbReference>
<dbReference type="SMART" id="SM00322">
    <property type="entry name" value="KH"/>
    <property type="match status" value="1"/>
</dbReference>